<accession>H2Y970</accession>
<dbReference type="SUPFAM" id="SSF57196">
    <property type="entry name" value="EGF/Laminin"/>
    <property type="match status" value="1"/>
</dbReference>
<reference evidence="6" key="3">
    <citation type="submission" date="2025-09" db="UniProtKB">
        <authorList>
            <consortium name="Ensembl"/>
        </authorList>
    </citation>
    <scope>IDENTIFICATION</scope>
</reference>
<keyword evidence="3" id="KW-0768">Sushi</keyword>
<evidence type="ECO:0000256" key="1">
    <source>
        <dbReference type="ARBA" id="ARBA00022536"/>
    </source>
</evidence>
<comment type="caution">
    <text evidence="3">Lacks conserved residue(s) required for the propagation of feature annotation.</text>
</comment>
<dbReference type="SMART" id="SM00327">
    <property type="entry name" value="VWA"/>
    <property type="match status" value="1"/>
</dbReference>
<dbReference type="InterPro" id="IPR001881">
    <property type="entry name" value="EGF-like_Ca-bd_dom"/>
</dbReference>
<reference evidence="7" key="1">
    <citation type="submission" date="2003-08" db="EMBL/GenBank/DDBJ databases">
        <authorList>
            <person name="Birren B."/>
            <person name="Nusbaum C."/>
            <person name="Abebe A."/>
            <person name="Abouelleil A."/>
            <person name="Adekoya E."/>
            <person name="Ait-zahra M."/>
            <person name="Allen N."/>
            <person name="Allen T."/>
            <person name="An P."/>
            <person name="Anderson M."/>
            <person name="Anderson S."/>
            <person name="Arachchi H."/>
            <person name="Armbruster J."/>
            <person name="Bachantsang P."/>
            <person name="Baldwin J."/>
            <person name="Barry A."/>
            <person name="Bayul T."/>
            <person name="Blitshsteyn B."/>
            <person name="Bloom T."/>
            <person name="Blye J."/>
            <person name="Boguslavskiy L."/>
            <person name="Borowsky M."/>
            <person name="Boukhgalter B."/>
            <person name="Brunache A."/>
            <person name="Butler J."/>
            <person name="Calixte N."/>
            <person name="Calvo S."/>
            <person name="Camarata J."/>
            <person name="Campo K."/>
            <person name="Chang J."/>
            <person name="Cheshatsang Y."/>
            <person name="Citroen M."/>
            <person name="Collymore A."/>
            <person name="Considine T."/>
            <person name="Cook A."/>
            <person name="Cooke P."/>
            <person name="Corum B."/>
            <person name="Cuomo C."/>
            <person name="David R."/>
            <person name="Dawoe T."/>
            <person name="Degray S."/>
            <person name="Dodge S."/>
            <person name="Dooley K."/>
            <person name="Dorje P."/>
            <person name="Dorjee K."/>
            <person name="Dorris L."/>
            <person name="Duffey N."/>
            <person name="Dupes A."/>
            <person name="Elkins T."/>
            <person name="Engels R."/>
            <person name="Erickson J."/>
            <person name="Farina A."/>
            <person name="Faro S."/>
            <person name="Ferreira P."/>
            <person name="Fischer H."/>
            <person name="Fitzgerald M."/>
            <person name="Foley K."/>
            <person name="Gage D."/>
            <person name="Galagan J."/>
            <person name="Gearin G."/>
            <person name="Gnerre S."/>
            <person name="Gnirke A."/>
            <person name="Goyette A."/>
            <person name="Graham J."/>
            <person name="Grandbois E."/>
            <person name="Gyaltsen K."/>
            <person name="Hafez N."/>
            <person name="Hagopian D."/>
            <person name="Hagos B."/>
            <person name="Hall J."/>
            <person name="Hatcher B."/>
            <person name="Heller A."/>
            <person name="Higgins H."/>
            <person name="Honan T."/>
            <person name="Horn A."/>
            <person name="Houde N."/>
            <person name="Hughes L."/>
            <person name="Hulme W."/>
            <person name="Husby E."/>
            <person name="Iliev I."/>
            <person name="Jaffe D."/>
            <person name="Jones C."/>
            <person name="Kamal M."/>
            <person name="Kamat A."/>
            <person name="Kamvysselis M."/>
            <person name="Karlsson E."/>
            <person name="Kells C."/>
            <person name="Kieu A."/>
            <person name="Kisner P."/>
            <person name="Kodira C."/>
            <person name="Kulbokas E."/>
            <person name="Labutti K."/>
            <person name="Lama D."/>
            <person name="Landers T."/>
            <person name="Leger J."/>
            <person name="Levine S."/>
            <person name="Lewis D."/>
            <person name="Lewis T."/>
            <person name="Lindblad-toh K."/>
            <person name="Liu X."/>
            <person name="Lokyitsang T."/>
            <person name="Lokyitsang Y."/>
            <person name="Lucien O."/>
            <person name="Lui A."/>
            <person name="Ma L.J."/>
            <person name="Mabbitt R."/>
            <person name="Macdonald J."/>
            <person name="Maclean C."/>
            <person name="Major J."/>
            <person name="Manning J."/>
            <person name="Marabella R."/>
            <person name="Maru K."/>
            <person name="Matthews C."/>
            <person name="Mauceli E."/>
            <person name="Mccarthy M."/>
            <person name="Mcdonough S."/>
            <person name="Mcghee T."/>
            <person name="Meldrim J."/>
            <person name="Meneus L."/>
            <person name="Mesirov J."/>
            <person name="Mihalev A."/>
            <person name="Mihova T."/>
            <person name="Mikkelsen T."/>
            <person name="Mlenga V."/>
            <person name="Moru K."/>
            <person name="Mozes J."/>
            <person name="Mulrain L."/>
            <person name="Munson G."/>
            <person name="Naylor J."/>
            <person name="Newes C."/>
            <person name="Nguyen C."/>
            <person name="Nguyen N."/>
            <person name="Nguyen T."/>
            <person name="Nicol R."/>
            <person name="Nielsen C."/>
            <person name="Nizzari M."/>
            <person name="Norbu C."/>
            <person name="Norbu N."/>
            <person name="O'donnell P."/>
            <person name="Okoawo O."/>
            <person name="O'leary S."/>
            <person name="Omotosho B."/>
            <person name="O'neill K."/>
            <person name="Osman S."/>
            <person name="Parker S."/>
            <person name="Perrin D."/>
            <person name="Phunkhang P."/>
            <person name="Piqani B."/>
            <person name="Purcell S."/>
            <person name="Rachupka T."/>
            <person name="Ramasamy U."/>
            <person name="Rameau R."/>
            <person name="Ray V."/>
            <person name="Raymond C."/>
            <person name="Retta R."/>
            <person name="Richardson S."/>
            <person name="Rise C."/>
            <person name="Rodriguez J."/>
            <person name="Rogers J."/>
            <person name="Rogov P."/>
            <person name="Rutman M."/>
            <person name="Schupbach R."/>
            <person name="Seaman C."/>
            <person name="Settipalli S."/>
            <person name="Sharpe T."/>
            <person name="Sheridan J."/>
            <person name="Sherpa N."/>
            <person name="Shi J."/>
            <person name="Smirnov S."/>
            <person name="Smith C."/>
            <person name="Sougnez C."/>
            <person name="Spencer B."/>
            <person name="Stalker J."/>
            <person name="Stange-thomann N."/>
            <person name="Stavropoulos S."/>
            <person name="Stetson K."/>
            <person name="Stone C."/>
            <person name="Stone S."/>
            <person name="Stubbs M."/>
            <person name="Talamas J."/>
            <person name="Tchuinga P."/>
            <person name="Tenzing P."/>
            <person name="Tesfaye S."/>
            <person name="Theodore J."/>
            <person name="Thoulutsang Y."/>
            <person name="Topham K."/>
            <person name="Towey S."/>
            <person name="Tsamla T."/>
            <person name="Tsomo N."/>
            <person name="Vallee D."/>
            <person name="Vassiliev H."/>
            <person name="Venkataraman V."/>
            <person name="Vinson J."/>
            <person name="Vo A."/>
            <person name="Wade C."/>
            <person name="Wang S."/>
            <person name="Wangchuk T."/>
            <person name="Wangdi T."/>
            <person name="Whittaker C."/>
            <person name="Wilkinson J."/>
            <person name="Wu Y."/>
            <person name="Wyman D."/>
            <person name="Yadav S."/>
            <person name="Yang S."/>
            <person name="Yang X."/>
            <person name="Yeager S."/>
            <person name="Yee E."/>
            <person name="Young G."/>
            <person name="Zainoun J."/>
            <person name="Zembeck L."/>
            <person name="Zimmer A."/>
            <person name="Zody M."/>
            <person name="Lander E."/>
        </authorList>
    </citation>
    <scope>NUCLEOTIDE SEQUENCE [LARGE SCALE GENOMIC DNA]</scope>
</reference>
<dbReference type="InterPro" id="IPR036465">
    <property type="entry name" value="vWFA_dom_sf"/>
</dbReference>
<dbReference type="InterPro" id="IPR045860">
    <property type="entry name" value="Snake_toxin-like_sf"/>
</dbReference>
<evidence type="ECO:0000259" key="4">
    <source>
        <dbReference type="PROSITE" id="PS50234"/>
    </source>
</evidence>
<evidence type="ECO:0000259" key="5">
    <source>
        <dbReference type="PROSITE" id="PS50923"/>
    </source>
</evidence>
<dbReference type="HOGENOM" id="CLU_636089_0_0_1"/>
<dbReference type="Pfam" id="PF14670">
    <property type="entry name" value="FXa_inhibition"/>
    <property type="match status" value="1"/>
</dbReference>
<dbReference type="InterPro" id="IPR018097">
    <property type="entry name" value="EGF_Ca-bd_CS"/>
</dbReference>
<feature type="domain" description="Sushi" evidence="5">
    <location>
        <begin position="152"/>
        <end position="218"/>
    </location>
</feature>
<dbReference type="SMART" id="SM00179">
    <property type="entry name" value="EGF_CA"/>
    <property type="match status" value="2"/>
</dbReference>
<proteinExistence type="predicted"/>
<dbReference type="SMART" id="SM00181">
    <property type="entry name" value="EGF"/>
    <property type="match status" value="2"/>
</dbReference>
<evidence type="ECO:0008006" key="8">
    <source>
        <dbReference type="Google" id="ProtNLM"/>
    </source>
</evidence>
<dbReference type="Gene3D" id="2.10.25.10">
    <property type="entry name" value="Laminin"/>
    <property type="match status" value="2"/>
</dbReference>
<keyword evidence="2" id="KW-1015">Disulfide bond</keyword>
<dbReference type="PRINTS" id="PR00453">
    <property type="entry name" value="VWFADOMAIN"/>
</dbReference>
<evidence type="ECO:0000313" key="6">
    <source>
        <dbReference type="Ensembl" id="ENSCSAVP00000001868.1"/>
    </source>
</evidence>
<dbReference type="PANTHER" id="PTHR24020:SF20">
    <property type="entry name" value="PH DOMAIN-CONTAINING PROTEIN"/>
    <property type="match status" value="1"/>
</dbReference>
<evidence type="ECO:0000256" key="3">
    <source>
        <dbReference type="PROSITE-ProRule" id="PRU00302"/>
    </source>
</evidence>
<dbReference type="SUPFAM" id="SSF57302">
    <property type="entry name" value="Snake toxin-like"/>
    <property type="match status" value="1"/>
</dbReference>
<dbReference type="Pfam" id="PF00092">
    <property type="entry name" value="VWA"/>
    <property type="match status" value="1"/>
</dbReference>
<evidence type="ECO:0000256" key="2">
    <source>
        <dbReference type="ARBA" id="ARBA00023157"/>
    </source>
</evidence>
<dbReference type="SUPFAM" id="SSF57535">
    <property type="entry name" value="Complement control module/SCR domain"/>
    <property type="match status" value="1"/>
</dbReference>
<dbReference type="GeneTree" id="ENSGT00940000164218"/>
<dbReference type="InterPro" id="IPR049883">
    <property type="entry name" value="NOTCH1_EGF-like"/>
</dbReference>
<dbReference type="PROSITE" id="PS50234">
    <property type="entry name" value="VWFA"/>
    <property type="match status" value="1"/>
</dbReference>
<dbReference type="PROSITE" id="PS01187">
    <property type="entry name" value="EGF_CA"/>
    <property type="match status" value="2"/>
</dbReference>
<reference evidence="6" key="2">
    <citation type="submission" date="2025-08" db="UniProtKB">
        <authorList>
            <consortium name="Ensembl"/>
        </authorList>
    </citation>
    <scope>IDENTIFICATION</scope>
</reference>
<dbReference type="InterPro" id="IPR035976">
    <property type="entry name" value="Sushi/SCR/CCP_sf"/>
</dbReference>
<organism evidence="6 7">
    <name type="scientific">Ciona savignyi</name>
    <name type="common">Pacific transparent sea squirt</name>
    <dbReference type="NCBI Taxonomy" id="51511"/>
    <lineage>
        <taxon>Eukaryota</taxon>
        <taxon>Metazoa</taxon>
        <taxon>Chordata</taxon>
        <taxon>Tunicata</taxon>
        <taxon>Ascidiacea</taxon>
        <taxon>Phlebobranchia</taxon>
        <taxon>Cionidae</taxon>
        <taxon>Ciona</taxon>
    </lineage>
</organism>
<protein>
    <recommendedName>
        <fullName evidence="8">VWFA domain-containing protein</fullName>
    </recommendedName>
</protein>
<dbReference type="InterPro" id="IPR000742">
    <property type="entry name" value="EGF"/>
</dbReference>
<dbReference type="GO" id="GO:0005509">
    <property type="term" value="F:calcium ion binding"/>
    <property type="evidence" value="ECO:0007669"/>
    <property type="project" value="InterPro"/>
</dbReference>
<dbReference type="CDD" id="cd00033">
    <property type="entry name" value="CCP"/>
    <property type="match status" value="1"/>
</dbReference>
<dbReference type="InterPro" id="IPR002035">
    <property type="entry name" value="VWF_A"/>
</dbReference>
<dbReference type="InterPro" id="IPR050525">
    <property type="entry name" value="ECM_Assembly_Org"/>
</dbReference>
<feature type="domain" description="VWFA" evidence="4">
    <location>
        <begin position="256"/>
        <end position="397"/>
    </location>
</feature>
<dbReference type="Gene3D" id="3.40.50.410">
    <property type="entry name" value="von Willebrand factor, type A domain"/>
    <property type="match status" value="1"/>
</dbReference>
<dbReference type="Ensembl" id="ENSCSAVT00000001901.1">
    <property type="protein sequence ID" value="ENSCSAVP00000001868.1"/>
    <property type="gene ID" value="ENSCSAVG00000001096.1"/>
</dbReference>
<dbReference type="PROSITE" id="PS50923">
    <property type="entry name" value="SUSHI"/>
    <property type="match status" value="1"/>
</dbReference>
<dbReference type="SUPFAM" id="SSF53300">
    <property type="entry name" value="vWA-like"/>
    <property type="match status" value="1"/>
</dbReference>
<sequence>MLAEDGHSCPDIDECANNNGACEVFCNNTAGSYECSCPEGQGLRNDGRSCGTLCYTCNRATSNEQCMEATVCAPGENSCQTETRLENGVLYISKQCKQTEACVNNFIQNPKTAWSPFQCNDNPDGISVCRCCCHDSLCNLPGNCTLADDVDIKCDDPSTLETPADMTISCTGSDLGDTCALTCPPGYQPVTGASQLVCALTPRSLDGYWNGEIGTCGDIDECANNNGGCSHTCTNTNGSYVCSCPDSNPCADQLLDLFFILDSSSSVRAANFEKMKDFVGRLVAPLNIGQDKVRVGLMTYNRKTFKRIDLNEAANNTDFAEQLAAIRYSGRGTKTAQAINFATANCFHESRGRRAGVPLSVILMTDGRSQDWRQLPVAAARMHELATYFFTLVISQNDIERQSSQGQGEFVVDMKEIRFPDYDIVVTPYEL</sequence>
<dbReference type="Pfam" id="PF07645">
    <property type="entry name" value="EGF_CA"/>
    <property type="match status" value="1"/>
</dbReference>
<dbReference type="Proteomes" id="UP000007875">
    <property type="component" value="Unassembled WGS sequence"/>
</dbReference>
<evidence type="ECO:0000313" key="7">
    <source>
        <dbReference type="Proteomes" id="UP000007875"/>
    </source>
</evidence>
<keyword evidence="7" id="KW-1185">Reference proteome</keyword>
<dbReference type="InterPro" id="IPR000436">
    <property type="entry name" value="Sushi_SCR_CCP_dom"/>
</dbReference>
<dbReference type="CDD" id="cd01450">
    <property type="entry name" value="vWFA_subfamily_ECM"/>
    <property type="match status" value="1"/>
</dbReference>
<dbReference type="AlphaFoldDB" id="H2Y970"/>
<name>H2Y970_CIOSA</name>
<dbReference type="CDD" id="cd00054">
    <property type="entry name" value="EGF_CA"/>
    <property type="match status" value="1"/>
</dbReference>
<keyword evidence="1" id="KW-0245">EGF-like domain</keyword>
<dbReference type="CDD" id="cd23539">
    <property type="entry name" value="TFP_LU_ECD_CinHb4_like"/>
    <property type="match status" value="1"/>
</dbReference>
<dbReference type="PANTHER" id="PTHR24020">
    <property type="entry name" value="COLLAGEN ALPHA"/>
    <property type="match status" value="1"/>
</dbReference>